<evidence type="ECO:0000259" key="7">
    <source>
        <dbReference type="SMART" id="SM00062"/>
    </source>
</evidence>
<dbReference type="GO" id="GO:0042597">
    <property type="term" value="C:periplasmic space"/>
    <property type="evidence" value="ECO:0007669"/>
    <property type="project" value="UniProtKB-SubCell"/>
</dbReference>
<dbReference type="GO" id="GO:0042626">
    <property type="term" value="F:ATPase-coupled transmembrane transporter activity"/>
    <property type="evidence" value="ECO:0007669"/>
    <property type="project" value="InterPro"/>
</dbReference>
<dbReference type="InterPro" id="IPR010067">
    <property type="entry name" value="ABC_SsuA_sub-bd"/>
</dbReference>
<keyword evidence="4" id="KW-0732">Signal</keyword>
<dbReference type="EMBL" id="CP030050">
    <property type="protein sequence ID" value="QOZ67304.1"/>
    <property type="molecule type" value="Genomic_DNA"/>
</dbReference>
<keyword evidence="3" id="KW-0813">Transport</keyword>
<reference evidence="8 9" key="1">
    <citation type="submission" date="2018-06" db="EMBL/GenBank/DDBJ databases">
        <title>Comparative genomics of Bradyrhizobium nodulating Arachidis hypogaea.</title>
        <authorList>
            <person name="Li Y."/>
        </authorList>
    </citation>
    <scope>NUCLEOTIDE SEQUENCE [LARGE SCALE GENOMIC DNA]</scope>
    <source>
        <strain evidence="8 9">CCBAU 051107</strain>
    </source>
</reference>
<dbReference type="InterPro" id="IPR001638">
    <property type="entry name" value="Solute-binding_3/MltF_N"/>
</dbReference>
<dbReference type="Proteomes" id="UP000594015">
    <property type="component" value="Chromosome"/>
</dbReference>
<evidence type="ECO:0000256" key="5">
    <source>
        <dbReference type="ARBA" id="ARBA00055538"/>
    </source>
</evidence>
<dbReference type="Gene3D" id="3.40.190.10">
    <property type="entry name" value="Periplasmic binding protein-like II"/>
    <property type="match status" value="2"/>
</dbReference>
<evidence type="ECO:0000256" key="2">
    <source>
        <dbReference type="ARBA" id="ARBA00010742"/>
    </source>
</evidence>
<feature type="domain" description="Solute-binding protein family 3/N-terminal" evidence="7">
    <location>
        <begin position="34"/>
        <end position="255"/>
    </location>
</feature>
<dbReference type="Pfam" id="PF09084">
    <property type="entry name" value="NMT1"/>
    <property type="match status" value="1"/>
</dbReference>
<evidence type="ECO:0000313" key="9">
    <source>
        <dbReference type="Proteomes" id="UP000594015"/>
    </source>
</evidence>
<organism evidence="8 9">
    <name type="scientific">Bradyrhizobium arachidis</name>
    <dbReference type="NCBI Taxonomy" id="858423"/>
    <lineage>
        <taxon>Bacteria</taxon>
        <taxon>Pseudomonadati</taxon>
        <taxon>Pseudomonadota</taxon>
        <taxon>Alphaproteobacteria</taxon>
        <taxon>Hyphomicrobiales</taxon>
        <taxon>Nitrobacteraceae</taxon>
        <taxon>Bradyrhizobium</taxon>
    </lineage>
</organism>
<dbReference type="KEGG" id="barh:WN72_14035"/>
<evidence type="ECO:0000313" key="8">
    <source>
        <dbReference type="EMBL" id="QOZ67304.1"/>
    </source>
</evidence>
<dbReference type="AlphaFoldDB" id="A0AAE7NK20"/>
<proteinExistence type="inferred from homology"/>
<evidence type="ECO:0000256" key="1">
    <source>
        <dbReference type="ARBA" id="ARBA00004418"/>
    </source>
</evidence>
<dbReference type="NCBIfam" id="TIGR01728">
    <property type="entry name" value="SsuA_fam"/>
    <property type="match status" value="1"/>
</dbReference>
<dbReference type="SMART" id="SM00062">
    <property type="entry name" value="PBPb"/>
    <property type="match status" value="1"/>
</dbReference>
<comment type="similarity">
    <text evidence="2">Belongs to the bacterial solute-binding protein SsuA/TauA family.</text>
</comment>
<dbReference type="PANTHER" id="PTHR30024:SF42">
    <property type="entry name" value="ALIPHATIC SULFONATES-BINDING PROTEIN-RELATED"/>
    <property type="match status" value="1"/>
</dbReference>
<dbReference type="GO" id="GO:0016020">
    <property type="term" value="C:membrane"/>
    <property type="evidence" value="ECO:0007669"/>
    <property type="project" value="InterPro"/>
</dbReference>
<comment type="subcellular location">
    <subcellularLocation>
        <location evidence="1">Periplasm</location>
    </subcellularLocation>
</comment>
<dbReference type="InterPro" id="IPR015168">
    <property type="entry name" value="SsuA/THI5"/>
</dbReference>
<gene>
    <name evidence="8" type="ORF">WN72_14035</name>
</gene>
<dbReference type="PANTHER" id="PTHR30024">
    <property type="entry name" value="ALIPHATIC SULFONATES-BINDING PROTEIN-RELATED"/>
    <property type="match status" value="1"/>
</dbReference>
<evidence type="ECO:0000256" key="3">
    <source>
        <dbReference type="ARBA" id="ARBA00022448"/>
    </source>
</evidence>
<evidence type="ECO:0000256" key="6">
    <source>
        <dbReference type="ARBA" id="ARBA00070228"/>
    </source>
</evidence>
<name>A0AAE7NK20_9BRAD</name>
<protein>
    <recommendedName>
        <fullName evidence="6">Putative aliphatic sulfonates-binding protein</fullName>
    </recommendedName>
</protein>
<dbReference type="FunFam" id="3.40.190.10:FF:000050">
    <property type="entry name" value="Sulfonate ABC transporter substrate-binding protein"/>
    <property type="match status" value="1"/>
</dbReference>
<comment type="function">
    <text evidence="5">Part of a binding-protein-dependent transport system for aliphatic sulfonates. Putative binding protein.</text>
</comment>
<sequence>MVPTMISRRLFVSGLTASGIVVGAQPARSGSIETLTLGFQKTGIPLVARLLKIFERRFEKRGIAVNWVEFTSGLNLLQAMDIGNVSFGNAGNVGCIFVQASGGQIVYLAGQPSGPKSEGILVKGSSPIRSIADLKGKKVGYAKGSSSHNLIAAALEQNGLSIADITSVSLGAADAALAFENGSIDAWVVWDPYFALAQARSETRVLTYSGDILPDNASFLLANSTFANSHPELVRDLIDGSAEAGAWAKAHLDEVKAALSQATGINPKVLAEVNARASFDVVPLSDAILSQQQKTADRLTRLGVVPKQISVRDIVWRPPA</sequence>
<accession>A0AAE7NK20</accession>
<evidence type="ECO:0000256" key="4">
    <source>
        <dbReference type="ARBA" id="ARBA00022729"/>
    </source>
</evidence>
<dbReference type="SUPFAM" id="SSF53850">
    <property type="entry name" value="Periplasmic binding protein-like II"/>
    <property type="match status" value="1"/>
</dbReference>